<dbReference type="GO" id="GO:0015141">
    <property type="term" value="F:succinate transmembrane transporter activity"/>
    <property type="evidence" value="ECO:0007669"/>
    <property type="project" value="UniProtKB-ARBA"/>
</dbReference>
<organism evidence="7 8">
    <name type="scientific">Acinetobacter marinus</name>
    <dbReference type="NCBI Taxonomy" id="281375"/>
    <lineage>
        <taxon>Bacteria</taxon>
        <taxon>Pseudomonadati</taxon>
        <taxon>Pseudomonadota</taxon>
        <taxon>Gammaproteobacteria</taxon>
        <taxon>Moraxellales</taxon>
        <taxon>Moraxellaceae</taxon>
        <taxon>Acinetobacter</taxon>
    </lineage>
</organism>
<name>A0A1G6KD59_9GAMM</name>
<dbReference type="InterPro" id="IPR001898">
    <property type="entry name" value="SLC13A/DASS"/>
</dbReference>
<dbReference type="AlphaFoldDB" id="A0A1G6KD59"/>
<evidence type="ECO:0000313" key="8">
    <source>
        <dbReference type="Proteomes" id="UP000242317"/>
    </source>
</evidence>
<keyword evidence="2" id="KW-0813">Transport</keyword>
<feature type="transmembrane region" description="Helical" evidence="6">
    <location>
        <begin position="410"/>
        <end position="428"/>
    </location>
</feature>
<keyword evidence="4 6" id="KW-1133">Transmembrane helix</keyword>
<comment type="subcellular location">
    <subcellularLocation>
        <location evidence="1">Membrane</location>
        <topology evidence="1">Multi-pass membrane protein</topology>
    </subcellularLocation>
</comment>
<dbReference type="PROSITE" id="PS01271">
    <property type="entry name" value="NA_SULFATE"/>
    <property type="match status" value="1"/>
</dbReference>
<dbReference type="RefSeq" id="WP_092618817.1">
    <property type="nucleotide sequence ID" value="NZ_FMYK01000004.1"/>
</dbReference>
<feature type="transmembrane region" description="Helical" evidence="6">
    <location>
        <begin position="326"/>
        <end position="344"/>
    </location>
</feature>
<sequence length="470" mass="50441">MNVPNLETTTNALPKNVLRGWIIIVIAMIVSFGLYEILPYDDNANKGLSLLLFIATLWLTEALHITITALLIPVLAVAIGMPSDTGGEIAPLTTSTALSTFADPVIFLFFGGFALATALHVQKLDRKIAMWIISMSGGNLGIAVLAICAVTALLSMWISNTATAAMMLPLALGLLSHFDADKERKTFVFILLAIAYSASIGGLGTLVGSPPNAIAAKALDYDFADWMKVGLPMMLLILPAMLVSLYIILRPNLNRRVEFNSEIIPWNRERVLTMVLFVITAISWIMGKKVSETFGISQPDSWIAVFAACMVVILGIATWKNIADNTDWGVLMLFGGGLTLSAILKDSGSSLVLGQTLADVLGGASPFLVIVIVAAFIVFLTEFTSNTASAALLVPVFAVIADQMGMPKEILVIVIGIGASCAFMLPVATPPNAIVFGTGHIKQSEMMRVGFVLNIFCIAIVSMFIYWFFI</sequence>
<dbReference type="CDD" id="cd01115">
    <property type="entry name" value="SLC13_permease"/>
    <property type="match status" value="1"/>
</dbReference>
<dbReference type="PANTHER" id="PTHR10283:SF82">
    <property type="entry name" value="SOLUTE CARRIER FAMILY 13 MEMBER 2"/>
    <property type="match status" value="1"/>
</dbReference>
<feature type="transmembrane region" description="Helical" evidence="6">
    <location>
        <begin position="50"/>
        <end position="81"/>
    </location>
</feature>
<keyword evidence="8" id="KW-1185">Reference proteome</keyword>
<accession>A0A1G6KD59</accession>
<proteinExistence type="predicted"/>
<feature type="transmembrane region" description="Helical" evidence="6">
    <location>
        <begin position="449"/>
        <end position="469"/>
    </location>
</feature>
<evidence type="ECO:0000256" key="5">
    <source>
        <dbReference type="ARBA" id="ARBA00023136"/>
    </source>
</evidence>
<feature type="transmembrane region" description="Helical" evidence="6">
    <location>
        <begin position="187"/>
        <end position="209"/>
    </location>
</feature>
<feature type="transmembrane region" description="Helical" evidence="6">
    <location>
        <begin position="302"/>
        <end position="319"/>
    </location>
</feature>
<feature type="transmembrane region" description="Helical" evidence="6">
    <location>
        <begin position="20"/>
        <end position="38"/>
    </location>
</feature>
<evidence type="ECO:0000256" key="2">
    <source>
        <dbReference type="ARBA" id="ARBA00022448"/>
    </source>
</evidence>
<evidence type="ECO:0000256" key="4">
    <source>
        <dbReference type="ARBA" id="ARBA00022989"/>
    </source>
</evidence>
<evidence type="ECO:0000256" key="6">
    <source>
        <dbReference type="SAM" id="Phobius"/>
    </source>
</evidence>
<dbReference type="OrthoDB" id="9766267at2"/>
<keyword evidence="5 6" id="KW-0472">Membrane</keyword>
<protein>
    <submittedName>
        <fullName evidence="7">Solute carrier family 13 (Sodium-dependent dicarboxylate transporter), member 2/3/5</fullName>
    </submittedName>
</protein>
<keyword evidence="3 6" id="KW-0812">Transmembrane</keyword>
<dbReference type="GO" id="GO:0005886">
    <property type="term" value="C:plasma membrane"/>
    <property type="evidence" value="ECO:0007669"/>
    <property type="project" value="TreeGrafter"/>
</dbReference>
<feature type="transmembrane region" description="Helical" evidence="6">
    <location>
        <begin position="101"/>
        <end position="121"/>
    </location>
</feature>
<feature type="transmembrane region" description="Helical" evidence="6">
    <location>
        <begin position="128"/>
        <end position="152"/>
    </location>
</feature>
<feature type="transmembrane region" description="Helical" evidence="6">
    <location>
        <begin position="158"/>
        <end position="175"/>
    </location>
</feature>
<evidence type="ECO:0000256" key="3">
    <source>
        <dbReference type="ARBA" id="ARBA00022692"/>
    </source>
</evidence>
<feature type="transmembrane region" description="Helical" evidence="6">
    <location>
        <begin position="356"/>
        <end position="380"/>
    </location>
</feature>
<dbReference type="NCBIfam" id="TIGR00785">
    <property type="entry name" value="dass"/>
    <property type="match status" value="1"/>
</dbReference>
<dbReference type="Proteomes" id="UP000242317">
    <property type="component" value="Unassembled WGS sequence"/>
</dbReference>
<feature type="transmembrane region" description="Helical" evidence="6">
    <location>
        <begin position="229"/>
        <end position="249"/>
    </location>
</feature>
<evidence type="ECO:0000256" key="1">
    <source>
        <dbReference type="ARBA" id="ARBA00004141"/>
    </source>
</evidence>
<evidence type="ECO:0000313" key="7">
    <source>
        <dbReference type="EMBL" id="SDC29022.1"/>
    </source>
</evidence>
<reference evidence="8" key="1">
    <citation type="submission" date="2016-09" db="EMBL/GenBank/DDBJ databases">
        <authorList>
            <person name="Varghese N."/>
            <person name="Submissions S."/>
        </authorList>
    </citation>
    <scope>NUCLEOTIDE SEQUENCE [LARGE SCALE GENOMIC DNA]</scope>
    <source>
        <strain evidence="8">ANC 3699</strain>
    </source>
</reference>
<feature type="transmembrane region" description="Helical" evidence="6">
    <location>
        <begin position="270"/>
        <end position="287"/>
    </location>
</feature>
<gene>
    <name evidence="7" type="ORF">SAMN05421749_10419</name>
</gene>
<dbReference type="InterPro" id="IPR031312">
    <property type="entry name" value="Na/sul_symport_CS"/>
</dbReference>
<dbReference type="Pfam" id="PF00939">
    <property type="entry name" value="Na_sulph_symp"/>
    <property type="match status" value="1"/>
</dbReference>
<dbReference type="EMBL" id="FMYK01000004">
    <property type="protein sequence ID" value="SDC29022.1"/>
    <property type="molecule type" value="Genomic_DNA"/>
</dbReference>
<dbReference type="PANTHER" id="PTHR10283">
    <property type="entry name" value="SOLUTE CARRIER FAMILY 13 MEMBER"/>
    <property type="match status" value="1"/>
</dbReference>